<dbReference type="AlphaFoldDB" id="A0A1I0L3Y8"/>
<dbReference type="PROSITE" id="PS00716">
    <property type="entry name" value="SIGMA70_2"/>
    <property type="match status" value="1"/>
</dbReference>
<organism evidence="9 10">
    <name type="scientific">Stigmatella erecta</name>
    <dbReference type="NCBI Taxonomy" id="83460"/>
    <lineage>
        <taxon>Bacteria</taxon>
        <taxon>Pseudomonadati</taxon>
        <taxon>Myxococcota</taxon>
        <taxon>Myxococcia</taxon>
        <taxon>Myxococcales</taxon>
        <taxon>Cystobacterineae</taxon>
        <taxon>Archangiaceae</taxon>
        <taxon>Stigmatella</taxon>
    </lineage>
</organism>
<dbReference type="GO" id="GO:0003677">
    <property type="term" value="F:DNA binding"/>
    <property type="evidence" value="ECO:0007669"/>
    <property type="project" value="UniProtKB-KW"/>
</dbReference>
<evidence type="ECO:0000256" key="5">
    <source>
        <dbReference type="ARBA" id="ARBA00023163"/>
    </source>
</evidence>
<dbReference type="PANTHER" id="PTHR30376">
    <property type="entry name" value="SIGMA FACTOR RPOH HEAT SHOCK RELATED"/>
    <property type="match status" value="1"/>
</dbReference>
<sequence>MANTTKYAAEGLSHYLRHLGGHHQLTREQEYELARAARKGDESARQTLATSNLAFVVAVAKKFANRGARLDDLIQEGNVGLMKAIEHFDPKKNVRFATYAVWWIRAYITRYLKDNRSQVRGGESERGSMVDFSLDASIDEEGETTFMDRLEDGGPSPSDVYLAREQDQEVHEALVKVRKRIGDLGWDILQERLTQDKPLTLEELGQRWGVSRERVRQVELKTKSFLERYLVAFNQDEENVSADAA</sequence>
<dbReference type="Gene3D" id="1.10.10.10">
    <property type="entry name" value="Winged helix-like DNA-binding domain superfamily/Winged helix DNA-binding domain"/>
    <property type="match status" value="1"/>
</dbReference>
<dbReference type="InterPro" id="IPR013325">
    <property type="entry name" value="RNA_pol_sigma_r2"/>
</dbReference>
<protein>
    <recommendedName>
        <fullName evidence="6">RNA polymerase sigma factor</fullName>
    </recommendedName>
</protein>
<keyword evidence="5 6" id="KW-0804">Transcription</keyword>
<dbReference type="InterPro" id="IPR013324">
    <property type="entry name" value="RNA_pol_sigma_r3/r4-like"/>
</dbReference>
<evidence type="ECO:0000256" key="1">
    <source>
        <dbReference type="ARBA" id="ARBA00007788"/>
    </source>
</evidence>
<keyword evidence="10" id="KW-1185">Reference proteome</keyword>
<dbReference type="NCBIfam" id="TIGR02937">
    <property type="entry name" value="sigma70-ECF"/>
    <property type="match status" value="1"/>
</dbReference>
<dbReference type="PROSITE" id="PS00715">
    <property type="entry name" value="SIGMA70_1"/>
    <property type="match status" value="1"/>
</dbReference>
<dbReference type="PANTHER" id="PTHR30376:SF3">
    <property type="entry name" value="RNA POLYMERASE SIGMA FACTOR RPOH"/>
    <property type="match status" value="1"/>
</dbReference>
<dbReference type="Proteomes" id="UP000199181">
    <property type="component" value="Unassembled WGS sequence"/>
</dbReference>
<dbReference type="InterPro" id="IPR050813">
    <property type="entry name" value="Sigma-70_Factor"/>
</dbReference>
<dbReference type="Pfam" id="PF00140">
    <property type="entry name" value="Sigma70_r1_2"/>
    <property type="match status" value="1"/>
</dbReference>
<dbReference type="InterPro" id="IPR000943">
    <property type="entry name" value="RNA_pol_sigma70"/>
</dbReference>
<dbReference type="InterPro" id="IPR036388">
    <property type="entry name" value="WH-like_DNA-bd_sf"/>
</dbReference>
<dbReference type="PRINTS" id="PR00046">
    <property type="entry name" value="SIGMA70FCT"/>
</dbReference>
<dbReference type="InterPro" id="IPR007630">
    <property type="entry name" value="RNA_pol_sigma70_r4"/>
</dbReference>
<dbReference type="RefSeq" id="WP_093524956.1">
    <property type="nucleotide sequence ID" value="NZ_FOIJ01000017.1"/>
</dbReference>
<evidence type="ECO:0000256" key="2">
    <source>
        <dbReference type="ARBA" id="ARBA00023015"/>
    </source>
</evidence>
<evidence type="ECO:0000259" key="7">
    <source>
        <dbReference type="PROSITE" id="PS00715"/>
    </source>
</evidence>
<dbReference type="Pfam" id="PF04542">
    <property type="entry name" value="Sigma70_r2"/>
    <property type="match status" value="1"/>
</dbReference>
<dbReference type="Pfam" id="PF04545">
    <property type="entry name" value="Sigma70_r4"/>
    <property type="match status" value="1"/>
</dbReference>
<dbReference type="GO" id="GO:0016987">
    <property type="term" value="F:sigma factor activity"/>
    <property type="evidence" value="ECO:0007669"/>
    <property type="project" value="UniProtKB-KW"/>
</dbReference>
<evidence type="ECO:0000313" key="9">
    <source>
        <dbReference type="EMBL" id="SEU33564.1"/>
    </source>
</evidence>
<dbReference type="EMBL" id="FOIJ01000017">
    <property type="protein sequence ID" value="SEU33564.1"/>
    <property type="molecule type" value="Genomic_DNA"/>
</dbReference>
<dbReference type="InterPro" id="IPR007627">
    <property type="entry name" value="RNA_pol_sigma70_r2"/>
</dbReference>
<proteinExistence type="inferred from homology"/>
<dbReference type="InterPro" id="IPR009042">
    <property type="entry name" value="RNA_pol_sigma70_r1_2"/>
</dbReference>
<keyword evidence="2 6" id="KW-0805">Transcription regulation</keyword>
<dbReference type="SUPFAM" id="SSF88659">
    <property type="entry name" value="Sigma3 and sigma4 domains of RNA polymerase sigma factors"/>
    <property type="match status" value="1"/>
</dbReference>
<dbReference type="SUPFAM" id="SSF88946">
    <property type="entry name" value="Sigma2 domain of RNA polymerase sigma factors"/>
    <property type="match status" value="1"/>
</dbReference>
<reference evidence="10" key="1">
    <citation type="submission" date="2016-10" db="EMBL/GenBank/DDBJ databases">
        <authorList>
            <person name="Varghese N."/>
            <person name="Submissions S."/>
        </authorList>
    </citation>
    <scope>NUCLEOTIDE SEQUENCE [LARGE SCALE GENOMIC DNA]</scope>
    <source>
        <strain evidence="10">DSM 16858</strain>
    </source>
</reference>
<evidence type="ECO:0000256" key="4">
    <source>
        <dbReference type="ARBA" id="ARBA00023125"/>
    </source>
</evidence>
<dbReference type="Gene3D" id="1.20.120.1810">
    <property type="match status" value="1"/>
</dbReference>
<dbReference type="GO" id="GO:0006352">
    <property type="term" value="P:DNA-templated transcription initiation"/>
    <property type="evidence" value="ECO:0007669"/>
    <property type="project" value="InterPro"/>
</dbReference>
<keyword evidence="3 6" id="KW-0731">Sigma factor</keyword>
<comment type="function">
    <text evidence="6">Sigma factors are initiation factors that promote the attachment of RNA polymerase to specific initiation sites and are then released.</text>
</comment>
<accession>A0A1I0L3Y8</accession>
<keyword evidence="4 6" id="KW-0238">DNA-binding</keyword>
<evidence type="ECO:0000259" key="8">
    <source>
        <dbReference type="PROSITE" id="PS00716"/>
    </source>
</evidence>
<name>A0A1I0L3Y8_9BACT</name>
<feature type="domain" description="RNA polymerase sigma-70" evidence="7">
    <location>
        <begin position="72"/>
        <end position="85"/>
    </location>
</feature>
<evidence type="ECO:0000256" key="6">
    <source>
        <dbReference type="RuleBase" id="RU362124"/>
    </source>
</evidence>
<evidence type="ECO:0000256" key="3">
    <source>
        <dbReference type="ARBA" id="ARBA00023082"/>
    </source>
</evidence>
<evidence type="ECO:0000313" key="10">
    <source>
        <dbReference type="Proteomes" id="UP000199181"/>
    </source>
</evidence>
<feature type="domain" description="RNA polymerase sigma-70" evidence="8">
    <location>
        <begin position="200"/>
        <end position="226"/>
    </location>
</feature>
<dbReference type="InterPro" id="IPR014284">
    <property type="entry name" value="RNA_pol_sigma-70_dom"/>
</dbReference>
<comment type="similarity">
    <text evidence="1 6">Belongs to the sigma-70 factor family.</text>
</comment>
<gene>
    <name evidence="9" type="ORF">SAMN05443639_117128</name>
</gene>